<accession>A0A9E2F6T3</accession>
<dbReference type="PROSITE" id="PS50198">
    <property type="entry name" value="PPIC_PPIASE_2"/>
    <property type="match status" value="2"/>
</dbReference>
<feature type="domain" description="PpiC" evidence="3">
    <location>
        <begin position="341"/>
        <end position="444"/>
    </location>
</feature>
<dbReference type="InterPro" id="IPR000297">
    <property type="entry name" value="PPIase_PpiC"/>
</dbReference>
<comment type="caution">
    <text evidence="4">The sequence shown here is derived from an EMBL/GenBank/DDBJ whole genome shotgun (WGS) entry which is preliminary data.</text>
</comment>
<feature type="domain" description="PpiC" evidence="3">
    <location>
        <begin position="222"/>
        <end position="330"/>
    </location>
</feature>
<proteinExistence type="predicted"/>
<dbReference type="SUPFAM" id="SSF54534">
    <property type="entry name" value="FKBP-like"/>
    <property type="match status" value="2"/>
</dbReference>
<dbReference type="Gene3D" id="1.10.4030.10">
    <property type="entry name" value="Porin chaperone SurA, peptide-binding domain"/>
    <property type="match status" value="1"/>
</dbReference>
<dbReference type="Proteomes" id="UP000811545">
    <property type="component" value="Unassembled WGS sequence"/>
</dbReference>
<dbReference type="GO" id="GO:0003755">
    <property type="term" value="F:peptidyl-prolyl cis-trans isomerase activity"/>
    <property type="evidence" value="ECO:0007669"/>
    <property type="project" value="UniProtKB-KW"/>
</dbReference>
<evidence type="ECO:0000256" key="2">
    <source>
        <dbReference type="SAM" id="Phobius"/>
    </source>
</evidence>
<keyword evidence="2" id="KW-0472">Membrane</keyword>
<keyword evidence="1" id="KW-0697">Rotamase</keyword>
<dbReference type="Gene3D" id="3.10.50.40">
    <property type="match status" value="2"/>
</dbReference>
<protein>
    <submittedName>
        <fullName evidence="4">Foldase protein PrsA 1</fullName>
        <ecNumber evidence="4">5.2.1.8</ecNumber>
    </submittedName>
</protein>
<name>A0A9E2F6T3_PSYF1</name>
<evidence type="ECO:0000256" key="1">
    <source>
        <dbReference type="PROSITE-ProRule" id="PRU00278"/>
    </source>
</evidence>
<dbReference type="PANTHER" id="PTHR47245:SF2">
    <property type="entry name" value="PEPTIDYL-PROLYL CIS-TRANS ISOMERASE HP_0175-RELATED"/>
    <property type="match status" value="1"/>
</dbReference>
<dbReference type="SUPFAM" id="SSF109998">
    <property type="entry name" value="Triger factor/SurA peptide-binding domain-like"/>
    <property type="match status" value="1"/>
</dbReference>
<dbReference type="AlphaFoldDB" id="A0A9E2F6T3"/>
<feature type="transmembrane region" description="Helical" evidence="2">
    <location>
        <begin position="45"/>
        <end position="69"/>
    </location>
</feature>
<dbReference type="Pfam" id="PF00639">
    <property type="entry name" value="Rotamase"/>
    <property type="match status" value="1"/>
</dbReference>
<dbReference type="InterPro" id="IPR050245">
    <property type="entry name" value="PrsA_foldase"/>
</dbReference>
<keyword evidence="2" id="KW-0812">Transmembrane</keyword>
<gene>
    <name evidence="4" type="primary">prsA1</name>
    <name evidence="4" type="ORF">DDT42_00754</name>
</gene>
<dbReference type="EMBL" id="QLTW01000030">
    <property type="protein sequence ID" value="MBT9144898.1"/>
    <property type="molecule type" value="Genomic_DNA"/>
</dbReference>
<dbReference type="EC" id="5.2.1.8" evidence="4"/>
<dbReference type="Pfam" id="PF13616">
    <property type="entry name" value="Rotamase_3"/>
    <property type="match status" value="1"/>
</dbReference>
<reference evidence="4 5" key="1">
    <citation type="journal article" date="2021" name="bioRxiv">
        <title>Unique metabolic strategies in Hadean analogues reveal hints for primordial physiology.</title>
        <authorList>
            <person name="Nobu M.K."/>
            <person name="Nakai R."/>
            <person name="Tamazawa S."/>
            <person name="Mori H."/>
            <person name="Toyoda A."/>
            <person name="Ijiri A."/>
            <person name="Suzuki S."/>
            <person name="Kurokawa K."/>
            <person name="Kamagata Y."/>
            <person name="Tamaki H."/>
        </authorList>
    </citation>
    <scope>NUCLEOTIDE SEQUENCE [LARGE SCALE GENOMIC DNA]</scope>
    <source>
        <strain evidence="4">BS525</strain>
    </source>
</reference>
<sequence length="505" mass="58232">MGRKSRLKKLKKSDNSSDISTVAYNSPKVSGIEKKLKKYRRITRVINALVISLVVVLSFSIGFGGWAYYFEAPIEAKVGRADIKTEEVERRLLALKNQYRQYGIDPEDPQHATLFANARVQILDRLIEDQLIFQYGIDNNLKVTAEDLNKRVDEELENFKKPFTDETELENFLKDNNLTIEGIKETLSKELEVSMTVEKVLEEKLKDIKVTNEEVHVYFNEVHEIHAEHLLALVEEGEGKTPVEAVQQLAERVLTELKEKAQEANFNFASFAKDKMNEHEGRLRYEDLGFFGKGRMVIEFQDAVFGMKDGEISQELVKTQFGFHIIHRISHNTRKVTFDQPEEREVYRILFSLPAEVTPQEEEAVKKKALEVLGRIRRGVKFEDMAKEHSQDEASKGEGGLIGYVRKGVRGQVFDDFVFNAKVGEVVKEPLKTADGLEILKVSSIKPFKEANLNDTNTFQRVEEELITNRRNDARKTFLEELAQKYRVRRGNLWNDFRRIILGDN</sequence>
<evidence type="ECO:0000313" key="4">
    <source>
        <dbReference type="EMBL" id="MBT9144898.1"/>
    </source>
</evidence>
<dbReference type="Pfam" id="PF13624">
    <property type="entry name" value="SurA_N_3"/>
    <property type="match status" value="1"/>
</dbReference>
<dbReference type="PANTHER" id="PTHR47245">
    <property type="entry name" value="PEPTIDYLPROLYL ISOMERASE"/>
    <property type="match status" value="1"/>
</dbReference>
<dbReference type="InterPro" id="IPR027304">
    <property type="entry name" value="Trigger_fact/SurA_dom_sf"/>
</dbReference>
<keyword evidence="1 4" id="KW-0413">Isomerase</keyword>
<keyword evidence="2" id="KW-1133">Transmembrane helix</keyword>
<organism evidence="4 5">
    <name type="scientific">Psychracetigena formicireducens</name>
    <dbReference type="NCBI Taxonomy" id="2986056"/>
    <lineage>
        <taxon>Bacteria</taxon>
        <taxon>Bacillati</taxon>
        <taxon>Candidatus Lithacetigenota</taxon>
        <taxon>Candidatus Psychracetigena</taxon>
    </lineage>
</organism>
<evidence type="ECO:0000313" key="5">
    <source>
        <dbReference type="Proteomes" id="UP000811545"/>
    </source>
</evidence>
<dbReference type="InterPro" id="IPR046357">
    <property type="entry name" value="PPIase_dom_sf"/>
</dbReference>
<evidence type="ECO:0000259" key="3">
    <source>
        <dbReference type="PROSITE" id="PS50198"/>
    </source>
</evidence>